<comment type="caution">
    <text evidence="5">The sequence shown here is derived from an EMBL/GenBank/DDBJ whole genome shotgun (WGS) entry which is preliminary data.</text>
</comment>
<evidence type="ECO:0000313" key="6">
    <source>
        <dbReference type="Proteomes" id="UP000749040"/>
    </source>
</evidence>
<proteinExistence type="predicted"/>
<keyword evidence="6" id="KW-1185">Reference proteome</keyword>
<evidence type="ECO:0000256" key="2">
    <source>
        <dbReference type="ARBA" id="ARBA00023125"/>
    </source>
</evidence>
<dbReference type="GO" id="GO:0004386">
    <property type="term" value="F:helicase activity"/>
    <property type="evidence" value="ECO:0007669"/>
    <property type="project" value="UniProtKB-KW"/>
</dbReference>
<reference evidence="5 6" key="1">
    <citation type="submission" date="2021-01" db="EMBL/GenBank/DDBJ databases">
        <title>Streptomyces acididurans sp. nov., isolated from a peat swamp forest soil.</title>
        <authorList>
            <person name="Chantavorakit T."/>
            <person name="Duangmal K."/>
        </authorList>
    </citation>
    <scope>NUCLEOTIDE SEQUENCE [LARGE SCALE GENOMIC DNA]</scope>
    <source>
        <strain evidence="5 6">KK5PA1</strain>
    </source>
</reference>
<dbReference type="SUPFAM" id="SSF48024">
    <property type="entry name" value="N-terminal domain of DnaB helicase"/>
    <property type="match status" value="2"/>
</dbReference>
<dbReference type="PANTHER" id="PTHR30153:SF2">
    <property type="entry name" value="REPLICATIVE DNA HELICASE"/>
    <property type="match status" value="1"/>
</dbReference>
<keyword evidence="1" id="KW-0235">DNA replication</keyword>
<sequence length="388" mass="41604">MRPLLRAEQAVLGAILLDPDQLDQLDWLEPVHFYRPAHQALFAAMRRLRLAGQTELADDGTVPLSWVTDTVAEAGQHVRGLTTVYAHTLVSACPRPVHAPVYGRMVLEGAIHRTVTEHAVRLHQLARADAARGEVETTLRYADVLAAVLDDLARRWGTGPRPAVTPPITPGGPDPAETQALADNERLLLSVLTNRPHGMDEVVGWLRPQDFADPAHGHLYRCLGALHHRGEPIDQMTLLWEAQRRGLLADGTVTGEQITTICDGTGPGGAQWLGEQVTRSALLRTAAASAHAIRDLAATDTLAPGQLINQALATLGALDDIRQRWTTGTQSPAPPTRKSDEPATGPPARQVHAARARSATRPRAPAGKASSPAPPAPADVAPRAEKGR</sequence>
<feature type="domain" description="DNA helicase DnaB-like N-terminal" evidence="4">
    <location>
        <begin position="183"/>
        <end position="250"/>
    </location>
</feature>
<dbReference type="RefSeq" id="WP_205359876.1">
    <property type="nucleotide sequence ID" value="NZ_JADKYB010000015.1"/>
</dbReference>
<dbReference type="Pfam" id="PF00772">
    <property type="entry name" value="DnaB"/>
    <property type="match status" value="2"/>
</dbReference>
<keyword evidence="5" id="KW-0547">Nucleotide-binding</keyword>
<protein>
    <submittedName>
        <fullName evidence="5">Helicase DnaB</fullName>
    </submittedName>
</protein>
<dbReference type="EMBL" id="JADKYB010000015">
    <property type="protein sequence ID" value="MBM9508014.1"/>
    <property type="molecule type" value="Genomic_DNA"/>
</dbReference>
<keyword evidence="2" id="KW-0238">DNA-binding</keyword>
<keyword evidence="5" id="KW-0347">Helicase</keyword>
<evidence type="ECO:0000313" key="5">
    <source>
        <dbReference type="EMBL" id="MBM9508014.1"/>
    </source>
</evidence>
<feature type="domain" description="DNA helicase DnaB-like N-terminal" evidence="4">
    <location>
        <begin position="5"/>
        <end position="106"/>
    </location>
</feature>
<evidence type="ECO:0000256" key="3">
    <source>
        <dbReference type="SAM" id="MobiDB-lite"/>
    </source>
</evidence>
<feature type="compositionally biased region" description="Low complexity" evidence="3">
    <location>
        <begin position="361"/>
        <end position="371"/>
    </location>
</feature>
<accession>A0ABS2TXF1</accession>
<feature type="region of interest" description="Disordered" evidence="3">
    <location>
        <begin position="326"/>
        <end position="388"/>
    </location>
</feature>
<gene>
    <name evidence="5" type="ORF">ITX44_26380</name>
</gene>
<dbReference type="InterPro" id="IPR036185">
    <property type="entry name" value="DNA_heli_DnaB-like_N_sf"/>
</dbReference>
<keyword evidence="5" id="KW-0067">ATP-binding</keyword>
<organism evidence="5 6">
    <name type="scientific">Actinacidiphila acididurans</name>
    <dbReference type="NCBI Taxonomy" id="2784346"/>
    <lineage>
        <taxon>Bacteria</taxon>
        <taxon>Bacillati</taxon>
        <taxon>Actinomycetota</taxon>
        <taxon>Actinomycetes</taxon>
        <taxon>Kitasatosporales</taxon>
        <taxon>Streptomycetaceae</taxon>
        <taxon>Actinacidiphila</taxon>
    </lineage>
</organism>
<dbReference type="InterPro" id="IPR007693">
    <property type="entry name" value="DNA_helicase_DnaB-like_N"/>
</dbReference>
<keyword evidence="5" id="KW-0378">Hydrolase</keyword>
<dbReference type="PANTHER" id="PTHR30153">
    <property type="entry name" value="REPLICATIVE DNA HELICASE DNAB"/>
    <property type="match status" value="1"/>
</dbReference>
<dbReference type="InterPro" id="IPR016136">
    <property type="entry name" value="DNA_helicase_N/primase_C"/>
</dbReference>
<dbReference type="Gene3D" id="1.10.860.10">
    <property type="entry name" value="DNAb Helicase, Chain A"/>
    <property type="match status" value="2"/>
</dbReference>
<name>A0ABS2TXF1_9ACTN</name>
<evidence type="ECO:0000256" key="1">
    <source>
        <dbReference type="ARBA" id="ARBA00022705"/>
    </source>
</evidence>
<evidence type="ECO:0000259" key="4">
    <source>
        <dbReference type="Pfam" id="PF00772"/>
    </source>
</evidence>
<dbReference type="Proteomes" id="UP000749040">
    <property type="component" value="Unassembled WGS sequence"/>
</dbReference>